<evidence type="ECO:0000256" key="1">
    <source>
        <dbReference type="ARBA" id="ARBA00004141"/>
    </source>
</evidence>
<feature type="transmembrane region" description="Helical" evidence="5">
    <location>
        <begin position="428"/>
        <end position="451"/>
    </location>
</feature>
<feature type="transmembrane region" description="Helical" evidence="5">
    <location>
        <begin position="457"/>
        <end position="475"/>
    </location>
</feature>
<reference evidence="8" key="2">
    <citation type="journal article" date="2024" name="Nature">
        <title>Anoxygenic phototroph of the Chloroflexota uses a type I reaction centre.</title>
        <authorList>
            <person name="Tsuji J.M."/>
            <person name="Shaw N.A."/>
            <person name="Nagashima S."/>
            <person name="Venkiteswaran J.J."/>
            <person name="Schiff S.L."/>
            <person name="Watanabe T."/>
            <person name="Fukui M."/>
            <person name="Hanada S."/>
            <person name="Tank M."/>
            <person name="Neufeld J.D."/>
        </authorList>
    </citation>
    <scope>NUCLEOTIDE SEQUENCE</scope>
    <source>
        <strain evidence="8">L227-S17</strain>
    </source>
</reference>
<dbReference type="EMBL" id="CP128399">
    <property type="protein sequence ID" value="WJW66864.1"/>
    <property type="molecule type" value="Genomic_DNA"/>
</dbReference>
<sequence>MNYQKATSKSLILTPETRKLIMLVGSALLLGVAGGFMAVALPNPLFGFGAVAGLVVAYFMLGRPIFTLMVGISIALLLPFAVIPVKLGITLTLLEAAQLALFTVWLFRLALRSDDEDQKLVSSPFDWAVLLFLGVCLFAFILGFGYVNSTDVMHNFFKLMLSIVSFFAIINIVRTQTVLDKVVKLLALAGSGAGYIGLGLYVLPQTLQERLLLALQTIGYPTNRVLRYVEDDPAKGQRATGTSVDPNSYGGLLVLVIALLFVQLVSPKPIFKRWVLALLMLGPAAALVLTYGRGAQLGTLVVVAFVATVKYRKIWLYAIPAAIAGWLVLPGNIKTRFAEGFALQDPATLMRLAEYQNALEIIQRYPWFGVGFGNAPSVDLTTGVSMIYLTIAQRMGLFGLVSFLLVIVLFFAFCLKGMGRLPDPRQQAYLLGFAGGIVGALAVGVLDHYFFNIEFSHMAALFWLFMALAVAQVKIQETKADKK</sequence>
<feature type="domain" description="O-antigen ligase-related" evidence="6">
    <location>
        <begin position="279"/>
        <end position="404"/>
    </location>
</feature>
<evidence type="ECO:0000259" key="6">
    <source>
        <dbReference type="Pfam" id="PF04932"/>
    </source>
</evidence>
<feature type="transmembrane region" description="Helical" evidence="5">
    <location>
        <begin position="89"/>
        <end position="107"/>
    </location>
</feature>
<dbReference type="GO" id="GO:0016020">
    <property type="term" value="C:membrane"/>
    <property type="evidence" value="ECO:0007669"/>
    <property type="project" value="UniProtKB-SubCell"/>
</dbReference>
<keyword evidence="4 5" id="KW-0472">Membrane</keyword>
<evidence type="ECO:0000256" key="5">
    <source>
        <dbReference type="SAM" id="Phobius"/>
    </source>
</evidence>
<dbReference type="Proteomes" id="UP001431572">
    <property type="component" value="Chromosome 1"/>
</dbReference>
<dbReference type="PANTHER" id="PTHR37422">
    <property type="entry name" value="TEICHURONIC ACID BIOSYNTHESIS PROTEIN TUAE"/>
    <property type="match status" value="1"/>
</dbReference>
<feature type="transmembrane region" description="Helical" evidence="5">
    <location>
        <begin position="127"/>
        <end position="147"/>
    </location>
</feature>
<name>A0A8T7LVR7_9CHLR</name>
<keyword evidence="3 5" id="KW-1133">Transmembrane helix</keyword>
<organism evidence="7 9">
    <name type="scientific">Candidatus Chlorohelix allophototropha</name>
    <dbReference type="NCBI Taxonomy" id="3003348"/>
    <lineage>
        <taxon>Bacteria</taxon>
        <taxon>Bacillati</taxon>
        <taxon>Chloroflexota</taxon>
        <taxon>Chloroflexia</taxon>
        <taxon>Candidatus Chloroheliales</taxon>
        <taxon>Candidatus Chloroheliaceae</taxon>
        <taxon>Candidatus Chlorohelix</taxon>
    </lineage>
</organism>
<dbReference type="GO" id="GO:0016874">
    <property type="term" value="F:ligase activity"/>
    <property type="evidence" value="ECO:0007669"/>
    <property type="project" value="UniProtKB-KW"/>
</dbReference>
<dbReference type="InterPro" id="IPR007016">
    <property type="entry name" value="O-antigen_ligase-rel_domated"/>
</dbReference>
<evidence type="ECO:0000313" key="8">
    <source>
        <dbReference type="EMBL" id="WJW66864.1"/>
    </source>
</evidence>
<dbReference type="EMBL" id="JACATZ010000001">
    <property type="protein sequence ID" value="NWJ44983.1"/>
    <property type="molecule type" value="Genomic_DNA"/>
</dbReference>
<gene>
    <name evidence="7" type="ORF">HXX08_03805</name>
    <name evidence="8" type="ORF">OZ401_000109</name>
</gene>
<dbReference type="RefSeq" id="WP_341468757.1">
    <property type="nucleotide sequence ID" value="NZ_CP128399.1"/>
</dbReference>
<comment type="subcellular location">
    <subcellularLocation>
        <location evidence="1">Membrane</location>
        <topology evidence="1">Multi-pass membrane protein</topology>
    </subcellularLocation>
</comment>
<proteinExistence type="predicted"/>
<keyword evidence="10" id="KW-1185">Reference proteome</keyword>
<keyword evidence="7" id="KW-0436">Ligase</keyword>
<protein>
    <submittedName>
        <fullName evidence="7">O-antigen ligase family protein</fullName>
    </submittedName>
</protein>
<evidence type="ECO:0000313" key="9">
    <source>
        <dbReference type="Proteomes" id="UP000521676"/>
    </source>
</evidence>
<evidence type="ECO:0000313" key="10">
    <source>
        <dbReference type="Proteomes" id="UP001431572"/>
    </source>
</evidence>
<feature type="transmembrane region" description="Helical" evidence="5">
    <location>
        <begin position="66"/>
        <end position="83"/>
    </location>
</feature>
<reference evidence="7 9" key="1">
    <citation type="submission" date="2020-06" db="EMBL/GenBank/DDBJ databases">
        <title>Anoxygenic phototrophic Chloroflexota member uses a Type I reaction center.</title>
        <authorList>
            <person name="Tsuji J.M."/>
            <person name="Shaw N.A."/>
            <person name="Nagashima S."/>
            <person name="Venkiteswaran J."/>
            <person name="Schiff S.L."/>
            <person name="Hanada S."/>
            <person name="Tank M."/>
            <person name="Neufeld J.D."/>
        </authorList>
    </citation>
    <scope>NUCLEOTIDE SEQUENCE [LARGE SCALE GENOMIC DNA]</scope>
    <source>
        <strain evidence="7">L227-S17</strain>
    </source>
</reference>
<dbReference type="Proteomes" id="UP000521676">
    <property type="component" value="Unassembled WGS sequence"/>
</dbReference>
<evidence type="ECO:0000256" key="2">
    <source>
        <dbReference type="ARBA" id="ARBA00022692"/>
    </source>
</evidence>
<dbReference type="PANTHER" id="PTHR37422:SF13">
    <property type="entry name" value="LIPOPOLYSACCHARIDE BIOSYNTHESIS PROTEIN PA4999-RELATED"/>
    <property type="match status" value="1"/>
</dbReference>
<dbReference type="AlphaFoldDB" id="A0A8T7LVR7"/>
<dbReference type="Pfam" id="PF04932">
    <property type="entry name" value="Wzy_C"/>
    <property type="match status" value="1"/>
</dbReference>
<evidence type="ECO:0000256" key="4">
    <source>
        <dbReference type="ARBA" id="ARBA00023136"/>
    </source>
</evidence>
<dbReference type="InterPro" id="IPR051533">
    <property type="entry name" value="WaaL-like"/>
</dbReference>
<evidence type="ECO:0000313" key="7">
    <source>
        <dbReference type="EMBL" id="NWJ44983.1"/>
    </source>
</evidence>
<feature type="transmembrane region" description="Helical" evidence="5">
    <location>
        <begin position="397"/>
        <end position="416"/>
    </location>
</feature>
<feature type="transmembrane region" description="Helical" evidence="5">
    <location>
        <begin position="20"/>
        <end position="39"/>
    </location>
</feature>
<feature type="transmembrane region" description="Helical" evidence="5">
    <location>
        <begin position="314"/>
        <end position="333"/>
    </location>
</feature>
<feature type="transmembrane region" description="Helical" evidence="5">
    <location>
        <begin position="153"/>
        <end position="173"/>
    </location>
</feature>
<feature type="transmembrane region" description="Helical" evidence="5">
    <location>
        <begin position="249"/>
        <end position="267"/>
    </location>
</feature>
<evidence type="ECO:0000256" key="3">
    <source>
        <dbReference type="ARBA" id="ARBA00022989"/>
    </source>
</evidence>
<feature type="transmembrane region" description="Helical" evidence="5">
    <location>
        <begin position="185"/>
        <end position="203"/>
    </location>
</feature>
<accession>A0A8T7LVR7</accession>
<keyword evidence="2 5" id="KW-0812">Transmembrane</keyword>